<gene>
    <name evidence="3" type="ORF">PCOR1329_LOCUS42180</name>
</gene>
<feature type="region of interest" description="Disordered" evidence="1">
    <location>
        <begin position="1"/>
        <end position="21"/>
    </location>
</feature>
<dbReference type="PANTHER" id="PTHR47027">
    <property type="entry name" value="REVERSE TRANSCRIPTASE DOMAIN-CONTAINING PROTEIN"/>
    <property type="match status" value="1"/>
</dbReference>
<dbReference type="Proteomes" id="UP001189429">
    <property type="component" value="Unassembled WGS sequence"/>
</dbReference>
<comment type="caution">
    <text evidence="3">The sequence shown here is derived from an EMBL/GenBank/DDBJ whole genome shotgun (WGS) entry which is preliminary data.</text>
</comment>
<dbReference type="InterPro" id="IPR000477">
    <property type="entry name" value="RT_dom"/>
</dbReference>
<dbReference type="Pfam" id="PF00078">
    <property type="entry name" value="RVT_1"/>
    <property type="match status" value="1"/>
</dbReference>
<dbReference type="EMBL" id="CAUYUJ010015065">
    <property type="protein sequence ID" value="CAK0849502.1"/>
    <property type="molecule type" value="Genomic_DNA"/>
</dbReference>
<evidence type="ECO:0000313" key="4">
    <source>
        <dbReference type="Proteomes" id="UP001189429"/>
    </source>
</evidence>
<organism evidence="3 4">
    <name type="scientific">Prorocentrum cordatum</name>
    <dbReference type="NCBI Taxonomy" id="2364126"/>
    <lineage>
        <taxon>Eukaryota</taxon>
        <taxon>Sar</taxon>
        <taxon>Alveolata</taxon>
        <taxon>Dinophyceae</taxon>
        <taxon>Prorocentrales</taxon>
        <taxon>Prorocentraceae</taxon>
        <taxon>Prorocentrum</taxon>
    </lineage>
</organism>
<dbReference type="PANTHER" id="PTHR47027:SF20">
    <property type="entry name" value="REVERSE TRANSCRIPTASE-LIKE PROTEIN WITH RNA-DIRECTED DNA POLYMERASE DOMAIN"/>
    <property type="match status" value="1"/>
</dbReference>
<dbReference type="Gene3D" id="3.30.70.270">
    <property type="match status" value="1"/>
</dbReference>
<reference evidence="3" key="1">
    <citation type="submission" date="2023-10" db="EMBL/GenBank/DDBJ databases">
        <authorList>
            <person name="Chen Y."/>
            <person name="Shah S."/>
            <person name="Dougan E. K."/>
            <person name="Thang M."/>
            <person name="Chan C."/>
        </authorList>
    </citation>
    <scope>NUCLEOTIDE SEQUENCE [LARGE SCALE GENOMIC DNA]</scope>
</reference>
<dbReference type="InterPro" id="IPR043502">
    <property type="entry name" value="DNA/RNA_pol_sf"/>
</dbReference>
<proteinExistence type="predicted"/>
<dbReference type="InterPro" id="IPR043128">
    <property type="entry name" value="Rev_trsase/Diguanyl_cyclase"/>
</dbReference>
<evidence type="ECO:0000313" key="3">
    <source>
        <dbReference type="EMBL" id="CAK0849502.1"/>
    </source>
</evidence>
<accession>A0ABN9TUX8</accession>
<dbReference type="CDD" id="cd01650">
    <property type="entry name" value="RT_nLTR_like"/>
    <property type="match status" value="1"/>
</dbReference>
<dbReference type="SUPFAM" id="SSF56672">
    <property type="entry name" value="DNA/RNA polymerases"/>
    <property type="match status" value="1"/>
</dbReference>
<name>A0ABN9TUX8_9DINO</name>
<evidence type="ECO:0000259" key="2">
    <source>
        <dbReference type="PROSITE" id="PS50878"/>
    </source>
</evidence>
<evidence type="ECO:0000256" key="1">
    <source>
        <dbReference type="SAM" id="MobiDB-lite"/>
    </source>
</evidence>
<sequence>MREIFSGTYQRPPANPATAEPSFDEDELDIAIDRMKKNKAADSKGLVAELLHQSPPLFRSTVLRLCNQLFAHGIVPDDWRRTVFKMLEKMASAKTVSDFRPIACLRLFYKLFSYLVLGRIEDALEHAQPEEQHGFRSGRRLEEHVVTANIVFQKTLAVGIPIWIISLDLSKAFDKVAWDPLWQALRDHGVSDHMVWLIRQLYADQVGVIAGESTYSDEFPISAGVRQGCVLSAKLFTSAMEWAMSRWKQKVRHLGIDLGDGGEHLTNLRFTDDLLLFAYSEREVCFLLDALVSELLKVGLVLNAKKTKALTTTAQAPSTIQTPNGLTIDVINRVHHESSELVTTR</sequence>
<protein>
    <recommendedName>
        <fullName evidence="2">Reverse transcriptase domain-containing protein</fullName>
    </recommendedName>
</protein>
<dbReference type="PROSITE" id="PS50878">
    <property type="entry name" value="RT_POL"/>
    <property type="match status" value="1"/>
</dbReference>
<keyword evidence="4" id="KW-1185">Reference proteome</keyword>
<feature type="domain" description="Reverse transcriptase" evidence="2">
    <location>
        <begin position="68"/>
        <end position="328"/>
    </location>
</feature>